<proteinExistence type="predicted"/>
<name>A0A936ZN76_9BURK</name>
<organism evidence="1 2">
    <name type="scientific">Ramlibacter aurantiacus</name>
    <dbReference type="NCBI Taxonomy" id="2801330"/>
    <lineage>
        <taxon>Bacteria</taxon>
        <taxon>Pseudomonadati</taxon>
        <taxon>Pseudomonadota</taxon>
        <taxon>Betaproteobacteria</taxon>
        <taxon>Burkholderiales</taxon>
        <taxon>Comamonadaceae</taxon>
        <taxon>Ramlibacter</taxon>
    </lineage>
</organism>
<dbReference type="AlphaFoldDB" id="A0A936ZN76"/>
<dbReference type="Proteomes" id="UP000613011">
    <property type="component" value="Unassembled WGS sequence"/>
</dbReference>
<evidence type="ECO:0000313" key="1">
    <source>
        <dbReference type="EMBL" id="MBL0420766.1"/>
    </source>
</evidence>
<gene>
    <name evidence="1" type="ORF">JI739_10460</name>
</gene>
<reference evidence="1" key="1">
    <citation type="submission" date="2021-01" db="EMBL/GenBank/DDBJ databases">
        <title>Ramlibacter sp. strain AW1 16S ribosomal RNA gene Genome sequencing and assembly.</title>
        <authorList>
            <person name="Kang M."/>
        </authorList>
    </citation>
    <scope>NUCLEOTIDE SEQUENCE</scope>
    <source>
        <strain evidence="1">AW1</strain>
    </source>
</reference>
<comment type="caution">
    <text evidence="1">The sequence shown here is derived from an EMBL/GenBank/DDBJ whole genome shotgun (WGS) entry which is preliminary data.</text>
</comment>
<protein>
    <submittedName>
        <fullName evidence="1">Uncharacterized protein</fullName>
    </submittedName>
</protein>
<sequence length="128" mass="13913">MAPLSDTPAALLLTCAVVADAYLGDMGTARIFTSMARDGALDVEQRFGDAGSIEPCDEAALEAPCWSDCPVALLVRFRQGMASHGRAVRVDLMRQDRAYAIWQLARARSTEDAQLRDLAAQLFNCLVH</sequence>
<keyword evidence="2" id="KW-1185">Reference proteome</keyword>
<accession>A0A936ZN76</accession>
<evidence type="ECO:0000313" key="2">
    <source>
        <dbReference type="Proteomes" id="UP000613011"/>
    </source>
</evidence>
<dbReference type="EMBL" id="JAEQNA010000003">
    <property type="protein sequence ID" value="MBL0420766.1"/>
    <property type="molecule type" value="Genomic_DNA"/>
</dbReference>
<dbReference type="RefSeq" id="WP_201683843.1">
    <property type="nucleotide sequence ID" value="NZ_JAEQNA010000003.1"/>
</dbReference>